<dbReference type="Proteomes" id="UP000288805">
    <property type="component" value="Unassembled WGS sequence"/>
</dbReference>
<gene>
    <name evidence="1" type="ORF">CK203_045405</name>
</gene>
<comment type="caution">
    <text evidence="1">The sequence shown here is derived from an EMBL/GenBank/DDBJ whole genome shotgun (WGS) entry which is preliminary data.</text>
</comment>
<organism evidence="1 2">
    <name type="scientific">Vitis vinifera</name>
    <name type="common">Grape</name>
    <dbReference type="NCBI Taxonomy" id="29760"/>
    <lineage>
        <taxon>Eukaryota</taxon>
        <taxon>Viridiplantae</taxon>
        <taxon>Streptophyta</taxon>
        <taxon>Embryophyta</taxon>
        <taxon>Tracheophyta</taxon>
        <taxon>Spermatophyta</taxon>
        <taxon>Magnoliopsida</taxon>
        <taxon>eudicotyledons</taxon>
        <taxon>Gunneridae</taxon>
        <taxon>Pentapetalae</taxon>
        <taxon>rosids</taxon>
        <taxon>Vitales</taxon>
        <taxon>Vitaceae</taxon>
        <taxon>Viteae</taxon>
        <taxon>Vitis</taxon>
    </lineage>
</organism>
<sequence length="49" mass="5770">MTSEGEGQAASAPKRRLSCKTCIDNLWFCYFENFDPVFFNRVVRMIGFW</sequence>
<accession>A0A438H916</accession>
<protein>
    <submittedName>
        <fullName evidence="1">Uncharacterized protein</fullName>
    </submittedName>
</protein>
<name>A0A438H916_VITVI</name>
<dbReference type="AlphaFoldDB" id="A0A438H916"/>
<proteinExistence type="predicted"/>
<evidence type="ECO:0000313" key="2">
    <source>
        <dbReference type="Proteomes" id="UP000288805"/>
    </source>
</evidence>
<dbReference type="EMBL" id="QGNW01000257">
    <property type="protein sequence ID" value="RVW81034.1"/>
    <property type="molecule type" value="Genomic_DNA"/>
</dbReference>
<reference evidence="1 2" key="1">
    <citation type="journal article" date="2018" name="PLoS Genet.">
        <title>Population sequencing reveals clonal diversity and ancestral inbreeding in the grapevine cultivar Chardonnay.</title>
        <authorList>
            <person name="Roach M.J."/>
            <person name="Johnson D.L."/>
            <person name="Bohlmann J."/>
            <person name="van Vuuren H.J."/>
            <person name="Jones S.J."/>
            <person name="Pretorius I.S."/>
            <person name="Schmidt S.A."/>
            <person name="Borneman A.R."/>
        </authorList>
    </citation>
    <scope>NUCLEOTIDE SEQUENCE [LARGE SCALE GENOMIC DNA]</scope>
    <source>
        <strain evidence="2">cv. Chardonnay</strain>
        <tissue evidence="1">Leaf</tissue>
    </source>
</reference>
<evidence type="ECO:0000313" key="1">
    <source>
        <dbReference type="EMBL" id="RVW81034.1"/>
    </source>
</evidence>